<gene>
    <name evidence="1" type="ORF">WG78_04400</name>
</gene>
<dbReference type="InterPro" id="IPR006439">
    <property type="entry name" value="HAD-SF_hydro_IA"/>
</dbReference>
<dbReference type="RefSeq" id="WP_053936555.1">
    <property type="nucleotide sequence ID" value="NZ_LAQT01000002.1"/>
</dbReference>
<dbReference type="EMBL" id="LAQT01000002">
    <property type="protein sequence ID" value="KPC54783.1"/>
    <property type="molecule type" value="Genomic_DNA"/>
</dbReference>
<dbReference type="EC" id="3.1.3.-" evidence="1"/>
<dbReference type="Proteomes" id="UP000037939">
    <property type="component" value="Unassembled WGS sequence"/>
</dbReference>
<dbReference type="InterPro" id="IPR023214">
    <property type="entry name" value="HAD_sf"/>
</dbReference>
<evidence type="ECO:0000313" key="1">
    <source>
        <dbReference type="EMBL" id="KPC54783.1"/>
    </source>
</evidence>
<dbReference type="GO" id="GO:0016787">
    <property type="term" value="F:hydrolase activity"/>
    <property type="evidence" value="ECO:0007669"/>
    <property type="project" value="UniProtKB-KW"/>
</dbReference>
<dbReference type="SUPFAM" id="SSF56784">
    <property type="entry name" value="HAD-like"/>
    <property type="match status" value="1"/>
</dbReference>
<dbReference type="SFLD" id="SFLDS00003">
    <property type="entry name" value="Haloacid_Dehalogenase"/>
    <property type="match status" value="1"/>
</dbReference>
<dbReference type="STRING" id="857265.WG78_04400"/>
<keyword evidence="1" id="KW-0378">Hydrolase</keyword>
<accession>A0A0N0GQL0</accession>
<dbReference type="Gene3D" id="3.40.50.1000">
    <property type="entry name" value="HAD superfamily/HAD-like"/>
    <property type="match status" value="1"/>
</dbReference>
<dbReference type="PANTHER" id="PTHR18901:SF38">
    <property type="entry name" value="PSEUDOURIDINE-5'-PHOSPHATASE"/>
    <property type="match status" value="1"/>
</dbReference>
<dbReference type="AlphaFoldDB" id="A0A0N0GQL0"/>
<keyword evidence="2" id="KW-1185">Reference proteome</keyword>
<reference evidence="1 2" key="1">
    <citation type="submission" date="2015-07" db="EMBL/GenBank/DDBJ databases">
        <title>Draft genome sequence of the Amantichitinum ursilacus IGB-41, a new chitin-degrading bacterium.</title>
        <authorList>
            <person name="Kirstahler P."/>
            <person name="Guenther M."/>
            <person name="Grumaz C."/>
            <person name="Rupp S."/>
            <person name="Zibek S."/>
            <person name="Sohn K."/>
        </authorList>
    </citation>
    <scope>NUCLEOTIDE SEQUENCE [LARGE SCALE GENOMIC DNA]</scope>
    <source>
        <strain evidence="1 2">IGB-41</strain>
    </source>
</reference>
<evidence type="ECO:0000313" key="2">
    <source>
        <dbReference type="Proteomes" id="UP000037939"/>
    </source>
</evidence>
<dbReference type="SFLD" id="SFLDG01135">
    <property type="entry name" value="C1.5.6:_HAD__Beta-PGM__Phospha"/>
    <property type="match status" value="1"/>
</dbReference>
<protein>
    <submittedName>
        <fullName evidence="1">Phosphorylated carbohydrates phosphatase</fullName>
        <ecNumber evidence="1">3.1.3.-</ecNumber>
    </submittedName>
</protein>
<sequence length="225" mass="24771">MPFPLPRAAIFDMDGLMLDTERIAIECWTKAAAQLHLPLEQHVPYGMVGMHMSKVKAYLQTQLADDAPIDALIAATHEHYLQRTQSAIPHRPGVLELLQWLRQQGLPCAVATSTKRQLAEHHLQLAGLWDFFAFAVCGDDIEHPKPAPDIYLKAVGQLGLQAAECVVFEDSIVGVRAAHSAGCRVIMVPDMSTPDAATLALEIPILQSLTQAQAHVQQWLADYAR</sequence>
<dbReference type="Pfam" id="PF13419">
    <property type="entry name" value="HAD_2"/>
    <property type="match status" value="1"/>
</dbReference>
<dbReference type="Gene3D" id="1.10.150.240">
    <property type="entry name" value="Putative phosphatase, domain 2"/>
    <property type="match status" value="1"/>
</dbReference>
<dbReference type="InterPro" id="IPR036412">
    <property type="entry name" value="HAD-like_sf"/>
</dbReference>
<dbReference type="NCBIfam" id="TIGR01509">
    <property type="entry name" value="HAD-SF-IA-v3"/>
    <property type="match status" value="1"/>
</dbReference>
<comment type="caution">
    <text evidence="1">The sequence shown here is derived from an EMBL/GenBank/DDBJ whole genome shotgun (WGS) entry which is preliminary data.</text>
</comment>
<name>A0A0N0GQL0_9NEIS</name>
<dbReference type="PANTHER" id="PTHR18901">
    <property type="entry name" value="2-DEOXYGLUCOSE-6-PHOSPHATE PHOSPHATASE 2"/>
    <property type="match status" value="1"/>
</dbReference>
<dbReference type="InterPro" id="IPR023198">
    <property type="entry name" value="PGP-like_dom2"/>
</dbReference>
<dbReference type="OrthoDB" id="9800058at2"/>
<organism evidence="1 2">
    <name type="scientific">Amantichitinum ursilacus</name>
    <dbReference type="NCBI Taxonomy" id="857265"/>
    <lineage>
        <taxon>Bacteria</taxon>
        <taxon>Pseudomonadati</taxon>
        <taxon>Pseudomonadota</taxon>
        <taxon>Betaproteobacteria</taxon>
        <taxon>Neisseriales</taxon>
        <taxon>Chitinibacteraceae</taxon>
        <taxon>Amantichitinum</taxon>
    </lineage>
</organism>
<proteinExistence type="predicted"/>
<dbReference type="SFLD" id="SFLDG01129">
    <property type="entry name" value="C1.5:_HAD__Beta-PGM__Phosphata"/>
    <property type="match status" value="1"/>
</dbReference>
<dbReference type="InterPro" id="IPR041492">
    <property type="entry name" value="HAD_2"/>
</dbReference>